<dbReference type="GO" id="GO:0005975">
    <property type="term" value="P:carbohydrate metabolic process"/>
    <property type="evidence" value="ECO:0007669"/>
    <property type="project" value="InterPro"/>
</dbReference>
<dbReference type="InterPro" id="IPR005845">
    <property type="entry name" value="A-D-PHexomutase_a/b/a-II"/>
</dbReference>
<comment type="cofactor">
    <cofactor evidence="1">
        <name>Mg(2+)</name>
        <dbReference type="ChEBI" id="CHEBI:18420"/>
    </cofactor>
</comment>
<evidence type="ECO:0000256" key="6">
    <source>
        <dbReference type="ARBA" id="ARBA00022723"/>
    </source>
</evidence>
<evidence type="ECO:0000259" key="14">
    <source>
        <dbReference type="Pfam" id="PF02879"/>
    </source>
</evidence>
<dbReference type="Pfam" id="PF02880">
    <property type="entry name" value="PGM_PMM_III"/>
    <property type="match status" value="1"/>
</dbReference>
<evidence type="ECO:0000256" key="1">
    <source>
        <dbReference type="ARBA" id="ARBA00001946"/>
    </source>
</evidence>
<name>A0A098AYN3_DESHA</name>
<dbReference type="RefSeq" id="WP_011459823.1">
    <property type="nucleotide sequence ID" value="NZ_JAYFNZ010000053.1"/>
</dbReference>
<proteinExistence type="inferred from homology"/>
<comment type="pathway">
    <text evidence="2">Glycolipid metabolism; diglucosyl-diacylglycerol biosynthesis.</text>
</comment>
<evidence type="ECO:0000259" key="15">
    <source>
        <dbReference type="Pfam" id="PF02880"/>
    </source>
</evidence>
<evidence type="ECO:0000256" key="7">
    <source>
        <dbReference type="ARBA" id="ARBA00022842"/>
    </source>
</evidence>
<evidence type="ECO:0000259" key="13">
    <source>
        <dbReference type="Pfam" id="PF02878"/>
    </source>
</evidence>
<dbReference type="PANTHER" id="PTHR45745:SF1">
    <property type="entry name" value="PHOSPHOGLUCOMUTASE 2B-RELATED"/>
    <property type="match status" value="1"/>
</dbReference>
<keyword evidence="5" id="KW-0597">Phosphoprotein</keyword>
<evidence type="ECO:0000256" key="4">
    <source>
        <dbReference type="ARBA" id="ARBA00010231"/>
    </source>
</evidence>
<dbReference type="InterPro" id="IPR016066">
    <property type="entry name" value="A-D-PHexomutase_CS"/>
</dbReference>
<dbReference type="InterPro" id="IPR036900">
    <property type="entry name" value="A-D-PHexomutase_C_sf"/>
</dbReference>
<dbReference type="Gene3D" id="3.30.310.50">
    <property type="entry name" value="Alpha-D-phosphohexomutase, C-terminal domain"/>
    <property type="match status" value="1"/>
</dbReference>
<evidence type="ECO:0000256" key="11">
    <source>
        <dbReference type="ARBA" id="ARBA00041467"/>
    </source>
</evidence>
<feature type="domain" description="Alpha-D-phosphohexomutase alpha/beta/alpha" evidence="14">
    <location>
        <begin position="209"/>
        <end position="311"/>
    </location>
</feature>
<evidence type="ECO:0000256" key="3">
    <source>
        <dbReference type="ARBA" id="ARBA00005189"/>
    </source>
</evidence>
<dbReference type="InterPro" id="IPR005846">
    <property type="entry name" value="A-D-PHexomutase_a/b/a-III"/>
</dbReference>
<keyword evidence="8 16" id="KW-0413">Isomerase</keyword>
<dbReference type="Pfam" id="PF02879">
    <property type="entry name" value="PGM_PMM_II"/>
    <property type="match status" value="1"/>
</dbReference>
<dbReference type="InterPro" id="IPR005844">
    <property type="entry name" value="A-D-PHexomutase_a/b/a-I"/>
</dbReference>
<gene>
    <name evidence="16" type="ORF">DPCES_1837</name>
</gene>
<evidence type="ECO:0000313" key="16">
    <source>
        <dbReference type="EMBL" id="CDX01724.1"/>
    </source>
</evidence>
<dbReference type="InterPro" id="IPR016055">
    <property type="entry name" value="A-D-PHexomutase_a/b/a-I/II/III"/>
</dbReference>
<evidence type="ECO:0000256" key="5">
    <source>
        <dbReference type="ARBA" id="ARBA00022553"/>
    </source>
</evidence>
<dbReference type="PROSITE" id="PS00710">
    <property type="entry name" value="PGM_PMM"/>
    <property type="match status" value="1"/>
</dbReference>
<comment type="similarity">
    <text evidence="4 12">Belongs to the phosphohexose mutase family.</text>
</comment>
<dbReference type="PANTHER" id="PTHR45745">
    <property type="entry name" value="PHOSPHOMANNOMUTASE 45A"/>
    <property type="match status" value="1"/>
</dbReference>
<reference evidence="16" key="1">
    <citation type="submission" date="2014-07" db="EMBL/GenBank/DDBJ databases">
        <authorList>
            <person name="Hornung V.Bastian."/>
        </authorList>
    </citation>
    <scope>NUCLEOTIDE SEQUENCE</scope>
    <source>
        <strain evidence="16">PCE-S</strain>
    </source>
</reference>
<dbReference type="Gene3D" id="3.40.120.10">
    <property type="entry name" value="Alpha-D-Glucose-1,6-Bisphosphate, subunit A, domain 3"/>
    <property type="match status" value="3"/>
</dbReference>
<dbReference type="InterPro" id="IPR005841">
    <property type="entry name" value="Alpha-D-phosphohexomutase_SF"/>
</dbReference>
<feature type="domain" description="Alpha-D-phosphohexomutase alpha/beta/alpha" evidence="15">
    <location>
        <begin position="324"/>
        <end position="451"/>
    </location>
</feature>
<dbReference type="SUPFAM" id="SSF55957">
    <property type="entry name" value="Phosphoglucomutase, C-terminal domain"/>
    <property type="match status" value="1"/>
</dbReference>
<accession>A0A098AYN3</accession>
<protein>
    <recommendedName>
        <fullName evidence="9">Phosphoglucomutase</fullName>
    </recommendedName>
    <alternativeName>
        <fullName evidence="11">Alpha-phosphoglucomutase</fullName>
    </alternativeName>
    <alternativeName>
        <fullName evidence="10">Glucose phosphomutase</fullName>
    </alternativeName>
</protein>
<dbReference type="Pfam" id="PF02878">
    <property type="entry name" value="PGM_PMM_I"/>
    <property type="match status" value="1"/>
</dbReference>
<dbReference type="SUPFAM" id="SSF53738">
    <property type="entry name" value="Phosphoglucomutase, first 3 domains"/>
    <property type="match status" value="3"/>
</dbReference>
<keyword evidence="6 12" id="KW-0479">Metal-binding</keyword>
<evidence type="ECO:0000256" key="2">
    <source>
        <dbReference type="ARBA" id="ARBA00005164"/>
    </source>
</evidence>
<feature type="domain" description="Alpha-D-phosphohexomutase alpha/beta/alpha" evidence="13">
    <location>
        <begin position="41"/>
        <end position="178"/>
    </location>
</feature>
<dbReference type="AlphaFoldDB" id="A0A098AYN3"/>
<dbReference type="CDD" id="cd05799">
    <property type="entry name" value="PGM2"/>
    <property type="match status" value="1"/>
</dbReference>
<organism evidence="16">
    <name type="scientific">Desulfitobacterium hafniense</name>
    <name type="common">Desulfitobacterium frappieri</name>
    <dbReference type="NCBI Taxonomy" id="49338"/>
    <lineage>
        <taxon>Bacteria</taxon>
        <taxon>Bacillati</taxon>
        <taxon>Bacillota</taxon>
        <taxon>Clostridia</taxon>
        <taxon>Eubacteriales</taxon>
        <taxon>Desulfitobacteriaceae</taxon>
        <taxon>Desulfitobacterium</taxon>
    </lineage>
</organism>
<dbReference type="GO" id="GO:0008973">
    <property type="term" value="F:phosphopentomutase activity"/>
    <property type="evidence" value="ECO:0007669"/>
    <property type="project" value="TreeGrafter"/>
</dbReference>
<evidence type="ECO:0000256" key="8">
    <source>
        <dbReference type="ARBA" id="ARBA00023235"/>
    </source>
</evidence>
<comment type="pathway">
    <text evidence="3">Lipid metabolism.</text>
</comment>
<evidence type="ECO:0000256" key="12">
    <source>
        <dbReference type="RuleBase" id="RU004326"/>
    </source>
</evidence>
<dbReference type="GO" id="GO:0006166">
    <property type="term" value="P:purine ribonucleoside salvage"/>
    <property type="evidence" value="ECO:0007669"/>
    <property type="project" value="TreeGrafter"/>
</dbReference>
<evidence type="ECO:0000256" key="10">
    <source>
        <dbReference type="ARBA" id="ARBA00041398"/>
    </source>
</evidence>
<dbReference type="EMBL" id="LK996017">
    <property type="protein sequence ID" value="CDX01724.1"/>
    <property type="molecule type" value="Genomic_DNA"/>
</dbReference>
<dbReference type="PATRIC" id="fig|49338.4.peg.1977"/>
<sequence>MIQERYRFWLTSPYFDEDTRSEVAAINDEKEIEDRFYTDLEFGTGGLRGVLGAGTNRMNIYVIRKATQGLADLILEGEEAGKNRGVVIAYDSRRFSDRFAKEAALVLAGNGIKAYLFDDLRPTPELSFAVRHLKAQAGLVITASHNPKEYNGYKVYWEDGGQVPPDRADRILAHIKAHQAWDDILPLEEAEARAKGLLVEIGEEIDAVYLSKVKELALYPELSRAKGSNRSIVYTPLHGAGNVLVNRILTEMGYSVFTVPEQEKPDPEFTTVPYPNPEIPSTFDLARSYGKARNAQMLIATDPDADRLGMALRTPQGDYRQLTGNQVGTLLSYYLLTQKKRLGILPEQAVVIKTIASTDLADLLVKDLGARVENVLTGFKFIAEKEQEMEIQGSGDFQFGFEESYGYLAGHFVRDKDAVIASLLLAEAALYYQEKEGRSLLEVLEDIYGKYGYFIDDQISITLEGKAGKEQMEKMMVKLRETDVKSFGGIAVACIDDYELRKGRRMIAPFHSYELALPQSNVIRYSFQGGGFVMARPSGTEPKIKFYFNIRGVDPQRLQATLENVKKDLLELIKD</sequence>
<dbReference type="GO" id="GO:0000287">
    <property type="term" value="F:magnesium ion binding"/>
    <property type="evidence" value="ECO:0007669"/>
    <property type="project" value="InterPro"/>
</dbReference>
<keyword evidence="7 12" id="KW-0460">Magnesium</keyword>
<evidence type="ECO:0000256" key="9">
    <source>
        <dbReference type="ARBA" id="ARBA00039995"/>
    </source>
</evidence>
<dbReference type="PRINTS" id="PR00509">
    <property type="entry name" value="PGMPMM"/>
</dbReference>